<feature type="domain" description="TerD" evidence="3">
    <location>
        <begin position="5"/>
        <end position="171"/>
    </location>
</feature>
<evidence type="ECO:0000256" key="1">
    <source>
        <dbReference type="ARBA" id="ARBA00008775"/>
    </source>
</evidence>
<keyword evidence="5" id="KW-1185">Reference proteome</keyword>
<evidence type="ECO:0000259" key="3">
    <source>
        <dbReference type="Pfam" id="PF02342"/>
    </source>
</evidence>
<evidence type="ECO:0000313" key="4">
    <source>
        <dbReference type="EMBL" id="TQM31906.1"/>
    </source>
</evidence>
<comment type="similarity">
    <text evidence="1">Belongs to the CAPAB/TerDEXZ family.</text>
</comment>
<comment type="caution">
    <text evidence="4">The sequence shown here is derived from an EMBL/GenBank/DDBJ whole genome shotgun (WGS) entry which is preliminary data.</text>
</comment>
<evidence type="ECO:0000313" key="5">
    <source>
        <dbReference type="Proteomes" id="UP000316331"/>
    </source>
</evidence>
<reference evidence="4 5" key="1">
    <citation type="submission" date="2019-06" db="EMBL/GenBank/DDBJ databases">
        <title>Sequencing the genomes of 1000 actinobacteria strains.</title>
        <authorList>
            <person name="Klenk H.-P."/>
        </authorList>
    </citation>
    <scope>NUCLEOTIDE SEQUENCE [LARGE SCALE GENOMIC DNA]</scope>
    <source>
        <strain evidence="4 5">DSM 103495</strain>
    </source>
</reference>
<dbReference type="Pfam" id="PF02342">
    <property type="entry name" value="TerD"/>
    <property type="match status" value="1"/>
</dbReference>
<feature type="region of interest" description="Disordered" evidence="2">
    <location>
        <begin position="175"/>
        <end position="209"/>
    </location>
</feature>
<dbReference type="EMBL" id="VFPG01000001">
    <property type="protein sequence ID" value="TQM31906.1"/>
    <property type="molecule type" value="Genomic_DNA"/>
</dbReference>
<dbReference type="OrthoDB" id="9812156at2"/>
<sequence length="655" mass="70463">MSSPKLSKGQNLPLPDGLAGIDIIIGWARPEIEVDASALLLGADGRVGSDGDFVFYNQPQSPNGSVRFLGVRATEDGAEARIAIDLSAIPANVRTVALAGSVVTGSFGQLGELTFRIVDQAGHLLAVYAAGDAASESAFLFGEVYRRDGNWKVRAVGQGWATGLAGLATDFGVDIDDGGDAEPSEEGSGTETSPAQDSNSNVDRARGTGAPAVGSPYRLWTQARGWCDYELAVDSEHLPAIRSLLPQDFLDGSAELTLDVELVPEPDGTRGPWAISVRARGRTIGYIGAEDAPKWAGVVRRIVASGFIPTTAGRIWVREYDGWDGVDFSAYVQIALGEPGEALPVNEPPTVPYTMLPRSAFVQVTKEDEHFDVLLDFVPAGGYGLLFATLHEIVPAGGRAKPHVEVRINDQRIGQLTPQMSLRYLPMIRHLGQRGFVAACWGDIKGSTVAAKVRIDAIKANEATTDVLDGPPATIPSLRSALPDPLAYDLTPMRSLLIPLPEVRPAARLRPAEPPDGSVVRFDKSRGRYNYVAVRRGNHWETTASGDWGSIDETMSWTDLAARVRKFDIATAWDSVPRHGDPRVREYLSVVQFMVGHSYLAAVNICTDGSQRGDWYTTVTDQNGRQLPVGGNVEWSEIVSNGADVQVATAWEQLT</sequence>
<feature type="compositionally biased region" description="Low complexity" evidence="2">
    <location>
        <begin position="186"/>
        <end position="195"/>
    </location>
</feature>
<organism evidence="4 5">
    <name type="scientific">Nocardia bhagyanarayanae</name>
    <dbReference type="NCBI Taxonomy" id="1215925"/>
    <lineage>
        <taxon>Bacteria</taxon>
        <taxon>Bacillati</taxon>
        <taxon>Actinomycetota</taxon>
        <taxon>Actinomycetes</taxon>
        <taxon>Mycobacteriales</taxon>
        <taxon>Nocardiaceae</taxon>
        <taxon>Nocardia</taxon>
    </lineage>
</organism>
<dbReference type="InterPro" id="IPR051324">
    <property type="entry name" value="Stress/Tellurium_Resist"/>
</dbReference>
<dbReference type="Proteomes" id="UP000316331">
    <property type="component" value="Unassembled WGS sequence"/>
</dbReference>
<proteinExistence type="inferred from homology"/>
<feature type="compositionally biased region" description="Acidic residues" evidence="2">
    <location>
        <begin position="175"/>
        <end position="185"/>
    </location>
</feature>
<gene>
    <name evidence="4" type="ORF">FB390_3576</name>
</gene>
<protein>
    <submittedName>
        <fullName evidence="4">Stress response protein SCP2</fullName>
    </submittedName>
</protein>
<evidence type="ECO:0000256" key="2">
    <source>
        <dbReference type="SAM" id="MobiDB-lite"/>
    </source>
</evidence>
<dbReference type="Gene3D" id="2.60.60.30">
    <property type="entry name" value="sav2460 like domains"/>
    <property type="match status" value="1"/>
</dbReference>
<dbReference type="PANTHER" id="PTHR32097">
    <property type="entry name" value="CAMP-BINDING PROTEIN 1-RELATED"/>
    <property type="match status" value="1"/>
</dbReference>
<dbReference type="RefSeq" id="WP_141809898.1">
    <property type="nucleotide sequence ID" value="NZ_VFPG01000001.1"/>
</dbReference>
<name>A0A543FDW5_9NOCA</name>
<dbReference type="AlphaFoldDB" id="A0A543FDW5"/>
<dbReference type="CDD" id="cd06974">
    <property type="entry name" value="TerD_like"/>
    <property type="match status" value="1"/>
</dbReference>
<accession>A0A543FDW5</accession>
<dbReference type="PANTHER" id="PTHR32097:SF4">
    <property type="entry name" value="GENERAL STRESS PROTEIN 16U"/>
    <property type="match status" value="1"/>
</dbReference>
<dbReference type="InterPro" id="IPR003325">
    <property type="entry name" value="TerD"/>
</dbReference>